<evidence type="ECO:0000256" key="6">
    <source>
        <dbReference type="ARBA" id="ARBA00022840"/>
    </source>
</evidence>
<dbReference type="SMART" id="SM00220">
    <property type="entry name" value="S_TKc"/>
    <property type="match status" value="1"/>
</dbReference>
<dbReference type="PROSITE" id="PS50011">
    <property type="entry name" value="PROTEIN_KINASE_DOM"/>
    <property type="match status" value="1"/>
</dbReference>
<keyword evidence="2" id="KW-0723">Serine/threonine-protein kinase</keyword>
<dbReference type="GO" id="GO:0046827">
    <property type="term" value="P:positive regulation of protein export from nucleus"/>
    <property type="evidence" value="ECO:0007669"/>
    <property type="project" value="EnsemblFungi"/>
</dbReference>
<keyword evidence="6 9" id="KW-0067">ATP-binding</keyword>
<dbReference type="GeneID" id="27724938"/>
<dbReference type="Proteomes" id="UP000028545">
    <property type="component" value="Unassembled WGS sequence"/>
</dbReference>
<feature type="compositionally biased region" description="Low complexity" evidence="10">
    <location>
        <begin position="135"/>
        <end position="155"/>
    </location>
</feature>
<keyword evidence="5 13" id="KW-0418">Kinase</keyword>
<dbReference type="GO" id="GO:0004691">
    <property type="term" value="F:cAMP-dependent protein kinase activity"/>
    <property type="evidence" value="ECO:0007669"/>
    <property type="project" value="UniProtKB-EC"/>
</dbReference>
<feature type="compositionally biased region" description="Polar residues" evidence="10">
    <location>
        <begin position="205"/>
        <end position="215"/>
    </location>
</feature>
<keyword evidence="14" id="KW-1185">Reference proteome</keyword>
<organism evidence="13 14">
    <name type="scientific">Pseudallescheria apiosperma</name>
    <name type="common">Scedosporium apiospermum</name>
    <dbReference type="NCBI Taxonomy" id="563466"/>
    <lineage>
        <taxon>Eukaryota</taxon>
        <taxon>Fungi</taxon>
        <taxon>Dikarya</taxon>
        <taxon>Ascomycota</taxon>
        <taxon>Pezizomycotina</taxon>
        <taxon>Sordariomycetes</taxon>
        <taxon>Hypocreomycetidae</taxon>
        <taxon>Microascales</taxon>
        <taxon>Microascaceae</taxon>
        <taxon>Scedosporium</taxon>
    </lineage>
</organism>
<dbReference type="GO" id="GO:0005524">
    <property type="term" value="F:ATP binding"/>
    <property type="evidence" value="ECO:0007669"/>
    <property type="project" value="UniProtKB-UniRule"/>
</dbReference>
<dbReference type="GO" id="GO:0000324">
    <property type="term" value="C:fungal-type vacuole"/>
    <property type="evidence" value="ECO:0007669"/>
    <property type="project" value="EnsemblFungi"/>
</dbReference>
<dbReference type="PROSITE" id="PS00108">
    <property type="entry name" value="PROTEIN_KINASE_ST"/>
    <property type="match status" value="1"/>
</dbReference>
<dbReference type="PANTHER" id="PTHR24353">
    <property type="entry name" value="CYCLIC NUCLEOTIDE-DEPENDENT PROTEIN KINASE"/>
    <property type="match status" value="1"/>
</dbReference>
<accession>A0A084G5L0</accession>
<evidence type="ECO:0000313" key="13">
    <source>
        <dbReference type="EMBL" id="KEZ42622.1"/>
    </source>
</evidence>
<feature type="compositionally biased region" description="Low complexity" evidence="10">
    <location>
        <begin position="55"/>
        <end position="95"/>
    </location>
</feature>
<dbReference type="EC" id="2.7.11.11" evidence="1"/>
<dbReference type="GO" id="GO:0106310">
    <property type="term" value="F:protein serine kinase activity"/>
    <property type="evidence" value="ECO:0007669"/>
    <property type="project" value="RHEA"/>
</dbReference>
<comment type="catalytic activity">
    <reaction evidence="8">
        <text>L-seryl-[protein] + ATP = O-phospho-L-seryl-[protein] + ADP + H(+)</text>
        <dbReference type="Rhea" id="RHEA:17989"/>
        <dbReference type="Rhea" id="RHEA-COMP:9863"/>
        <dbReference type="Rhea" id="RHEA-COMP:11604"/>
        <dbReference type="ChEBI" id="CHEBI:15378"/>
        <dbReference type="ChEBI" id="CHEBI:29999"/>
        <dbReference type="ChEBI" id="CHEBI:30616"/>
        <dbReference type="ChEBI" id="CHEBI:83421"/>
        <dbReference type="ChEBI" id="CHEBI:456216"/>
        <dbReference type="EC" id="2.7.11.11"/>
    </reaction>
</comment>
<dbReference type="GO" id="GO:0000122">
    <property type="term" value="P:negative regulation of transcription by RNA polymerase II"/>
    <property type="evidence" value="ECO:0007669"/>
    <property type="project" value="EnsemblFungi"/>
</dbReference>
<dbReference type="RefSeq" id="XP_016642421.1">
    <property type="nucleotide sequence ID" value="XM_016788105.1"/>
</dbReference>
<dbReference type="SMART" id="SM00133">
    <property type="entry name" value="S_TK_X"/>
    <property type="match status" value="1"/>
</dbReference>
<dbReference type="FunFam" id="3.30.200.20:FF:000005">
    <property type="entry name" value="cAMP-dependent protein kinase catalytic subunit"/>
    <property type="match status" value="1"/>
</dbReference>
<evidence type="ECO:0000256" key="8">
    <source>
        <dbReference type="ARBA" id="ARBA00047454"/>
    </source>
</evidence>
<dbReference type="InterPro" id="IPR000961">
    <property type="entry name" value="AGC-kinase_C"/>
</dbReference>
<dbReference type="FunFam" id="1.10.510.10:FF:000005">
    <property type="entry name" value="cAMP-dependent protein kinase catalytic subunit alpha"/>
    <property type="match status" value="1"/>
</dbReference>
<evidence type="ECO:0000259" key="12">
    <source>
        <dbReference type="PROSITE" id="PS51285"/>
    </source>
</evidence>
<dbReference type="GO" id="GO:0005952">
    <property type="term" value="C:cAMP-dependent protein kinase complex"/>
    <property type="evidence" value="ECO:0007669"/>
    <property type="project" value="EnsemblFungi"/>
</dbReference>
<keyword evidence="3 13" id="KW-0808">Transferase</keyword>
<dbReference type="Gene3D" id="1.10.510.10">
    <property type="entry name" value="Transferase(Phosphotransferase) domain 1"/>
    <property type="match status" value="1"/>
</dbReference>
<evidence type="ECO:0000256" key="5">
    <source>
        <dbReference type="ARBA" id="ARBA00022777"/>
    </source>
</evidence>
<evidence type="ECO:0000313" key="14">
    <source>
        <dbReference type="Proteomes" id="UP000028545"/>
    </source>
</evidence>
<feature type="domain" description="AGC-kinase C-terminal" evidence="12">
    <location>
        <begin position="500"/>
        <end position="555"/>
    </location>
</feature>
<dbReference type="GO" id="GO:0010515">
    <property type="term" value="P:negative regulation of induction of conjugation with cellular fusion"/>
    <property type="evidence" value="ECO:0007669"/>
    <property type="project" value="EnsemblFungi"/>
</dbReference>
<dbReference type="SUPFAM" id="SSF56112">
    <property type="entry name" value="Protein kinase-like (PK-like)"/>
    <property type="match status" value="1"/>
</dbReference>
<dbReference type="Pfam" id="PF00069">
    <property type="entry name" value="Pkinase"/>
    <property type="match status" value="1"/>
</dbReference>
<dbReference type="PROSITE" id="PS51285">
    <property type="entry name" value="AGC_KINASE_CTER"/>
    <property type="match status" value="1"/>
</dbReference>
<feature type="binding site" evidence="9">
    <location>
        <position position="273"/>
    </location>
    <ligand>
        <name>ATP</name>
        <dbReference type="ChEBI" id="CHEBI:30616"/>
    </ligand>
</feature>
<dbReference type="EMBL" id="JOWA01000099">
    <property type="protein sequence ID" value="KEZ42622.1"/>
    <property type="molecule type" value="Genomic_DNA"/>
</dbReference>
<dbReference type="InterPro" id="IPR000719">
    <property type="entry name" value="Prot_kinase_dom"/>
</dbReference>
<dbReference type="OMA" id="ITAWCID"/>
<evidence type="ECO:0000256" key="7">
    <source>
        <dbReference type="ARBA" id="ARBA00047292"/>
    </source>
</evidence>
<comment type="caution">
    <text evidence="13">The sequence shown here is derived from an EMBL/GenBank/DDBJ whole genome shotgun (WGS) entry which is preliminary data.</text>
</comment>
<evidence type="ECO:0000256" key="10">
    <source>
        <dbReference type="SAM" id="MobiDB-lite"/>
    </source>
</evidence>
<dbReference type="GO" id="GO:0005829">
    <property type="term" value="C:cytosol"/>
    <property type="evidence" value="ECO:0007669"/>
    <property type="project" value="EnsemblFungi"/>
</dbReference>
<feature type="compositionally biased region" description="Low complexity" evidence="10">
    <location>
        <begin position="173"/>
        <end position="183"/>
    </location>
</feature>
<dbReference type="InterPro" id="IPR008271">
    <property type="entry name" value="Ser/Thr_kinase_AS"/>
</dbReference>
<evidence type="ECO:0000256" key="3">
    <source>
        <dbReference type="ARBA" id="ARBA00022679"/>
    </source>
</evidence>
<dbReference type="GO" id="GO:0010619">
    <property type="term" value="P:adenylate cyclase-activating glucose-activated G protein-coupled receptor signaling pathway"/>
    <property type="evidence" value="ECO:0007669"/>
    <property type="project" value="EnsemblFungi"/>
</dbReference>
<reference evidence="13 14" key="1">
    <citation type="journal article" date="2014" name="Genome Announc.">
        <title>Draft genome sequence of the pathogenic fungus Scedosporium apiospermum.</title>
        <authorList>
            <person name="Vandeputte P."/>
            <person name="Ghamrawi S."/>
            <person name="Rechenmann M."/>
            <person name="Iltis A."/>
            <person name="Giraud S."/>
            <person name="Fleury M."/>
            <person name="Thornton C."/>
            <person name="Delhaes L."/>
            <person name="Meyer W."/>
            <person name="Papon N."/>
            <person name="Bouchara J.P."/>
        </authorList>
    </citation>
    <scope>NUCLEOTIDE SEQUENCE [LARGE SCALE GENOMIC DNA]</scope>
    <source>
        <strain evidence="13 14">IHEM 14462</strain>
    </source>
</reference>
<feature type="domain" description="Protein kinase" evidence="11">
    <location>
        <begin position="244"/>
        <end position="499"/>
    </location>
</feature>
<feature type="compositionally biased region" description="Low complexity" evidence="10">
    <location>
        <begin position="191"/>
        <end position="204"/>
    </location>
</feature>
<dbReference type="OrthoDB" id="63267at2759"/>
<feature type="compositionally biased region" description="Polar residues" evidence="10">
    <location>
        <begin position="122"/>
        <end position="134"/>
    </location>
</feature>
<protein>
    <recommendedName>
        <fullName evidence="1">cAMP-dependent protein kinase</fullName>
        <ecNumber evidence="1">2.7.11.11</ecNumber>
    </recommendedName>
</protein>
<dbReference type="PROSITE" id="PS00107">
    <property type="entry name" value="PROTEIN_KINASE_ATP"/>
    <property type="match status" value="1"/>
</dbReference>
<gene>
    <name evidence="13" type="ORF">SAPIO_CDS5866</name>
</gene>
<dbReference type="InterPro" id="IPR017441">
    <property type="entry name" value="Protein_kinase_ATP_BS"/>
</dbReference>
<sequence length="555" mass="60439">MPLGFLKKKRTREGNGENPTSSPTSPVAPAAAKPPESTPVSAGGGRLPSFPLPPTSAAAAGGPATTSPALPNTSPNNTSPNNAASNTAAAAAASTGNEDVQMSNVTAQPAYPAGYLAAPTPEHQNLPSISNLINQPQQHGIPAQQPAQQQYLTQPDTHLGQTVSPGTDPDKLAQAQAASAMAPPAQPTPEQGAQQQAHGVQANQPSQPVAASNQHAQYTGAGAGAQDNQGQGRVTKGKYSLQDFEILRTLGTGSFGRVHLVQSKHNTRFYAIKVLKKAQVVKMKQVEHTNDERRMLGEVKHPFLVTLWGTFQDSKNLYMVMDFVEGGELFSLLRKSGRFPNPVAKFYAAEVTLALEYLHSRNIIYRDLKPENLLLDRHGHLKITDFGFAKRVPDKTWTLCGTPDYLAPEVVSNKGYNKSVDWWSLGILIYEMLCGYTPFWDSGSPLKIYENILRGTVKYPTYINPDAQDLLSRLITADITKRLGNLYNGSADIKNHPWFAEVTWERLARKDIDAPYTPPVKAGVGDTSLFDRYPEETERYGQTGHDEYGHLFVDF</sequence>
<dbReference type="GO" id="GO:0045721">
    <property type="term" value="P:negative regulation of gluconeogenesis"/>
    <property type="evidence" value="ECO:0007669"/>
    <property type="project" value="EnsemblFungi"/>
</dbReference>
<evidence type="ECO:0000256" key="4">
    <source>
        <dbReference type="ARBA" id="ARBA00022741"/>
    </source>
</evidence>
<dbReference type="HOGENOM" id="CLU_000288_63_3_1"/>
<feature type="compositionally biased region" description="Basic residues" evidence="10">
    <location>
        <begin position="1"/>
        <end position="11"/>
    </location>
</feature>
<proteinExistence type="predicted"/>
<dbReference type="PANTHER" id="PTHR24353:SF153">
    <property type="entry name" value="CAMP-DEPENDENT PROTEIN KINASE CATALYTIC SUBUNIT 1"/>
    <property type="match status" value="1"/>
</dbReference>
<dbReference type="GO" id="GO:0005654">
    <property type="term" value="C:nucleoplasm"/>
    <property type="evidence" value="ECO:0007669"/>
    <property type="project" value="EnsemblFungi"/>
</dbReference>
<dbReference type="InterPro" id="IPR011009">
    <property type="entry name" value="Kinase-like_dom_sf"/>
</dbReference>
<evidence type="ECO:0000256" key="9">
    <source>
        <dbReference type="PROSITE-ProRule" id="PRU10141"/>
    </source>
</evidence>
<dbReference type="KEGG" id="sapo:SAPIO_CDS5866"/>
<dbReference type="VEuPathDB" id="FungiDB:SAPIO_CDS5866"/>
<evidence type="ECO:0000256" key="2">
    <source>
        <dbReference type="ARBA" id="ARBA00022527"/>
    </source>
</evidence>
<name>A0A084G5L0_PSEDA</name>
<dbReference type="Gene3D" id="3.30.200.20">
    <property type="entry name" value="Phosphorylase Kinase, domain 1"/>
    <property type="match status" value="1"/>
</dbReference>
<evidence type="ECO:0000256" key="1">
    <source>
        <dbReference type="ARBA" id="ARBA00012444"/>
    </source>
</evidence>
<dbReference type="AlphaFoldDB" id="A0A084G5L0"/>
<keyword evidence="4 9" id="KW-0547">Nucleotide-binding</keyword>
<dbReference type="CDD" id="cd05580">
    <property type="entry name" value="STKc_PKA_like"/>
    <property type="match status" value="1"/>
</dbReference>
<feature type="compositionally biased region" description="Low complexity" evidence="10">
    <location>
        <begin position="19"/>
        <end position="35"/>
    </location>
</feature>
<evidence type="ECO:0000259" key="11">
    <source>
        <dbReference type="PROSITE" id="PS50011"/>
    </source>
</evidence>
<feature type="compositionally biased region" description="Polar residues" evidence="10">
    <location>
        <begin position="96"/>
        <end position="107"/>
    </location>
</feature>
<feature type="region of interest" description="Disordered" evidence="10">
    <location>
        <begin position="1"/>
        <end position="215"/>
    </location>
</feature>
<comment type="catalytic activity">
    <reaction evidence="7">
        <text>L-threonyl-[protein] + ATP = O-phospho-L-threonyl-[protein] + ADP + H(+)</text>
        <dbReference type="Rhea" id="RHEA:46608"/>
        <dbReference type="Rhea" id="RHEA-COMP:11060"/>
        <dbReference type="Rhea" id="RHEA-COMP:11605"/>
        <dbReference type="ChEBI" id="CHEBI:15378"/>
        <dbReference type="ChEBI" id="CHEBI:30013"/>
        <dbReference type="ChEBI" id="CHEBI:30616"/>
        <dbReference type="ChEBI" id="CHEBI:61977"/>
        <dbReference type="ChEBI" id="CHEBI:456216"/>
        <dbReference type="EC" id="2.7.11.11"/>
    </reaction>
</comment>